<dbReference type="EMBL" id="KL402749">
    <property type="protein sequence ID" value="KEH17321.1"/>
    <property type="molecule type" value="Genomic_DNA"/>
</dbReference>
<organism evidence="2 4">
    <name type="scientific">Medicago truncatula</name>
    <name type="common">Barrel medic</name>
    <name type="synonym">Medicago tribuloides</name>
    <dbReference type="NCBI Taxonomy" id="3880"/>
    <lineage>
        <taxon>Eukaryota</taxon>
        <taxon>Viridiplantae</taxon>
        <taxon>Streptophyta</taxon>
        <taxon>Embryophyta</taxon>
        <taxon>Tracheophyta</taxon>
        <taxon>Spermatophyta</taxon>
        <taxon>Magnoliopsida</taxon>
        <taxon>eudicotyledons</taxon>
        <taxon>Gunneridae</taxon>
        <taxon>Pentapetalae</taxon>
        <taxon>rosids</taxon>
        <taxon>fabids</taxon>
        <taxon>Fabales</taxon>
        <taxon>Fabaceae</taxon>
        <taxon>Papilionoideae</taxon>
        <taxon>50 kb inversion clade</taxon>
        <taxon>NPAAA clade</taxon>
        <taxon>Hologalegina</taxon>
        <taxon>IRL clade</taxon>
        <taxon>Trifolieae</taxon>
        <taxon>Medicago</taxon>
    </lineage>
</organism>
<dbReference type="HOGENOM" id="CLU_1629567_0_0_1"/>
<keyword evidence="4" id="KW-1185">Reference proteome</keyword>
<name>A0A072TJF9_MEDTR</name>
<dbReference type="InterPro" id="IPR001563">
    <property type="entry name" value="Peptidase_S10"/>
</dbReference>
<dbReference type="SUPFAM" id="SSF53474">
    <property type="entry name" value="alpha/beta-Hydrolases"/>
    <property type="match status" value="1"/>
</dbReference>
<keyword evidence="2" id="KW-0645">Protease</keyword>
<reference evidence="3" key="3">
    <citation type="submission" date="2015-06" db="UniProtKB">
        <authorList>
            <consortium name="EnsemblPlants"/>
        </authorList>
    </citation>
    <scope>IDENTIFICATION</scope>
    <source>
        <strain evidence="3">cv. Jemalong A17</strain>
    </source>
</reference>
<gene>
    <name evidence="2" type="ORF">MTR_0024s0320</name>
</gene>
<evidence type="ECO:0000313" key="3">
    <source>
        <dbReference type="EnsemblPlants" id="KEH17321"/>
    </source>
</evidence>
<keyword evidence="2" id="KW-0121">Carboxypeptidase</keyword>
<evidence type="ECO:0000313" key="2">
    <source>
        <dbReference type="EMBL" id="KEH17321.1"/>
    </source>
</evidence>
<dbReference type="Proteomes" id="UP000002051">
    <property type="component" value="Unassembled WGS sequence"/>
</dbReference>
<protein>
    <submittedName>
        <fullName evidence="2">Serine carboxypeptidase-like protein</fullName>
    </submittedName>
</protein>
<evidence type="ECO:0000256" key="1">
    <source>
        <dbReference type="ARBA" id="ARBA00009431"/>
    </source>
</evidence>
<reference evidence="2 4" key="2">
    <citation type="journal article" date="2014" name="BMC Genomics">
        <title>An improved genome release (version Mt4.0) for the model legume Medicago truncatula.</title>
        <authorList>
            <person name="Tang H."/>
            <person name="Krishnakumar V."/>
            <person name="Bidwell S."/>
            <person name="Rosen B."/>
            <person name="Chan A."/>
            <person name="Zhou S."/>
            <person name="Gentzbittel L."/>
            <person name="Childs K.L."/>
            <person name="Yandell M."/>
            <person name="Gundlach H."/>
            <person name="Mayer K.F."/>
            <person name="Schwartz D.C."/>
            <person name="Town C.D."/>
        </authorList>
    </citation>
    <scope>GENOME REANNOTATION</scope>
    <source>
        <strain evidence="2">A17</strain>
        <strain evidence="3 4">cv. Jemalong A17</strain>
    </source>
</reference>
<accession>A0A072TJF9</accession>
<sequence>MASIHQQYCIQLILSVLDTPFVNTLSLIKSVKASHVTHGYIIGNGVTDEQIDDNALISFVHGMGLIPDELFEERPWLSNGQDVGYTKGYDHNLNFLTIKGARHTVPEYKPQEAKMMDLERIRHATTFLQWDKGNYYIFQIKPSLHFIQWDPEGSSLVHRRSRQ</sequence>
<dbReference type="Pfam" id="PF00450">
    <property type="entry name" value="Peptidase_S10"/>
    <property type="match status" value="1"/>
</dbReference>
<dbReference type="EnsemblPlants" id="KEH17321">
    <property type="protein sequence ID" value="KEH17321"/>
    <property type="gene ID" value="MTR_0024s0320"/>
</dbReference>
<dbReference type="GO" id="GO:0006508">
    <property type="term" value="P:proteolysis"/>
    <property type="evidence" value="ECO:0007669"/>
    <property type="project" value="InterPro"/>
</dbReference>
<dbReference type="GO" id="GO:0004185">
    <property type="term" value="F:serine-type carboxypeptidase activity"/>
    <property type="evidence" value="ECO:0007669"/>
    <property type="project" value="InterPro"/>
</dbReference>
<proteinExistence type="inferred from homology"/>
<dbReference type="STRING" id="3880.A0A072TJF9"/>
<dbReference type="Gene3D" id="3.40.50.1820">
    <property type="entry name" value="alpha/beta hydrolase"/>
    <property type="match status" value="2"/>
</dbReference>
<keyword evidence="2" id="KW-0378">Hydrolase</keyword>
<evidence type="ECO:0000313" key="4">
    <source>
        <dbReference type="Proteomes" id="UP000002051"/>
    </source>
</evidence>
<dbReference type="AlphaFoldDB" id="A0A072TJF9"/>
<reference evidence="2 4" key="1">
    <citation type="journal article" date="2011" name="Nature">
        <title>The Medicago genome provides insight into the evolution of rhizobial symbioses.</title>
        <authorList>
            <person name="Young N.D."/>
            <person name="Debelle F."/>
            <person name="Oldroyd G.E."/>
            <person name="Geurts R."/>
            <person name="Cannon S.B."/>
            <person name="Udvardi M.K."/>
            <person name="Benedito V.A."/>
            <person name="Mayer K.F."/>
            <person name="Gouzy J."/>
            <person name="Schoof H."/>
            <person name="Van de Peer Y."/>
            <person name="Proost S."/>
            <person name="Cook D.R."/>
            <person name="Meyers B.C."/>
            <person name="Spannagl M."/>
            <person name="Cheung F."/>
            <person name="De Mita S."/>
            <person name="Krishnakumar V."/>
            <person name="Gundlach H."/>
            <person name="Zhou S."/>
            <person name="Mudge J."/>
            <person name="Bharti A.K."/>
            <person name="Murray J.D."/>
            <person name="Naoumkina M.A."/>
            <person name="Rosen B."/>
            <person name="Silverstein K.A."/>
            <person name="Tang H."/>
            <person name="Rombauts S."/>
            <person name="Zhao P.X."/>
            <person name="Zhou P."/>
            <person name="Barbe V."/>
            <person name="Bardou P."/>
            <person name="Bechner M."/>
            <person name="Bellec A."/>
            <person name="Berger A."/>
            <person name="Berges H."/>
            <person name="Bidwell S."/>
            <person name="Bisseling T."/>
            <person name="Choisne N."/>
            <person name="Couloux A."/>
            <person name="Denny R."/>
            <person name="Deshpande S."/>
            <person name="Dai X."/>
            <person name="Doyle J.J."/>
            <person name="Dudez A.M."/>
            <person name="Farmer A.D."/>
            <person name="Fouteau S."/>
            <person name="Franken C."/>
            <person name="Gibelin C."/>
            <person name="Gish J."/>
            <person name="Goldstein S."/>
            <person name="Gonzalez A.J."/>
            <person name="Green P.J."/>
            <person name="Hallab A."/>
            <person name="Hartog M."/>
            <person name="Hua A."/>
            <person name="Humphray S.J."/>
            <person name="Jeong D.H."/>
            <person name="Jing Y."/>
            <person name="Jocker A."/>
            <person name="Kenton S.M."/>
            <person name="Kim D.J."/>
            <person name="Klee K."/>
            <person name="Lai H."/>
            <person name="Lang C."/>
            <person name="Lin S."/>
            <person name="Macmil S.L."/>
            <person name="Magdelenat G."/>
            <person name="Matthews L."/>
            <person name="McCorrison J."/>
            <person name="Monaghan E.L."/>
            <person name="Mun J.H."/>
            <person name="Najar F.Z."/>
            <person name="Nicholson C."/>
            <person name="Noirot C."/>
            <person name="O'Bleness M."/>
            <person name="Paule C.R."/>
            <person name="Poulain J."/>
            <person name="Prion F."/>
            <person name="Qin B."/>
            <person name="Qu C."/>
            <person name="Retzel E.F."/>
            <person name="Riddle C."/>
            <person name="Sallet E."/>
            <person name="Samain S."/>
            <person name="Samson N."/>
            <person name="Sanders I."/>
            <person name="Saurat O."/>
            <person name="Scarpelli C."/>
            <person name="Schiex T."/>
            <person name="Segurens B."/>
            <person name="Severin A.J."/>
            <person name="Sherrier D.J."/>
            <person name="Shi R."/>
            <person name="Sims S."/>
            <person name="Singer S.R."/>
            <person name="Sinharoy S."/>
            <person name="Sterck L."/>
            <person name="Viollet A."/>
            <person name="Wang B.B."/>
            <person name="Wang K."/>
            <person name="Wang M."/>
            <person name="Wang X."/>
            <person name="Warfsmann J."/>
            <person name="Weissenbach J."/>
            <person name="White D.D."/>
            <person name="White J.D."/>
            <person name="Wiley G.B."/>
            <person name="Wincker P."/>
            <person name="Xing Y."/>
            <person name="Yang L."/>
            <person name="Yao Z."/>
            <person name="Ying F."/>
            <person name="Zhai J."/>
            <person name="Zhou L."/>
            <person name="Zuber A."/>
            <person name="Denarie J."/>
            <person name="Dixon R.A."/>
            <person name="May G.D."/>
            <person name="Schwartz D.C."/>
            <person name="Rogers J."/>
            <person name="Quetier F."/>
            <person name="Town C.D."/>
            <person name="Roe B.A."/>
        </authorList>
    </citation>
    <scope>NUCLEOTIDE SEQUENCE [LARGE SCALE GENOMIC DNA]</scope>
    <source>
        <strain evidence="2">A17</strain>
        <strain evidence="3 4">cv. Jemalong A17</strain>
    </source>
</reference>
<comment type="similarity">
    <text evidence="1">Belongs to the peptidase S10 family.</text>
</comment>
<dbReference type="InterPro" id="IPR029058">
    <property type="entry name" value="AB_hydrolase_fold"/>
</dbReference>